<dbReference type="Proteomes" id="UP000782880">
    <property type="component" value="Unassembled WGS sequence"/>
</dbReference>
<organism evidence="1 2">
    <name type="scientific">Subdoligranulum variabile</name>
    <dbReference type="NCBI Taxonomy" id="214851"/>
    <lineage>
        <taxon>Bacteria</taxon>
        <taxon>Bacillati</taxon>
        <taxon>Bacillota</taxon>
        <taxon>Clostridia</taxon>
        <taxon>Eubacteriales</taxon>
        <taxon>Oscillospiraceae</taxon>
        <taxon>Subdoligranulum</taxon>
    </lineage>
</organism>
<evidence type="ECO:0000313" key="1">
    <source>
        <dbReference type="EMBL" id="HJG27130.1"/>
    </source>
</evidence>
<reference evidence="1" key="1">
    <citation type="journal article" date="2021" name="PeerJ">
        <title>Extensive microbial diversity within the chicken gut microbiome revealed by metagenomics and culture.</title>
        <authorList>
            <person name="Gilroy R."/>
            <person name="Ravi A."/>
            <person name="Getino M."/>
            <person name="Pursley I."/>
            <person name="Horton D.L."/>
            <person name="Alikhan N.F."/>
            <person name="Baker D."/>
            <person name="Gharbi K."/>
            <person name="Hall N."/>
            <person name="Watson M."/>
            <person name="Adriaenssens E.M."/>
            <person name="Foster-Nyarko E."/>
            <person name="Jarju S."/>
            <person name="Secka A."/>
            <person name="Antonio M."/>
            <person name="Oren A."/>
            <person name="Chaudhuri R.R."/>
            <person name="La Ragione R."/>
            <person name="Hildebrand F."/>
            <person name="Pallen M.J."/>
        </authorList>
    </citation>
    <scope>NUCLEOTIDE SEQUENCE</scope>
    <source>
        <strain evidence="1">ChiBcec21-2208</strain>
    </source>
</reference>
<gene>
    <name evidence="1" type="ORF">K8V20_00565</name>
</gene>
<comment type="caution">
    <text evidence="1">The sequence shown here is derived from an EMBL/GenBank/DDBJ whole genome shotgun (WGS) entry which is preliminary data.</text>
</comment>
<sequence length="137" mass="15191">MNALDATRKWLREECPLIDRQDRFNANYLGAETTEYTLRSAGDTRTTDVLGLDTVTCNLVFVAQLPFGKALAPNLSAADFFANLAAWIRGQERAHHYPDVAGYTATRVEASNPGIITQAEANSARYQLQIKLTLEEV</sequence>
<evidence type="ECO:0000313" key="2">
    <source>
        <dbReference type="Proteomes" id="UP000782880"/>
    </source>
</evidence>
<reference evidence="1" key="2">
    <citation type="submission" date="2021-09" db="EMBL/GenBank/DDBJ databases">
        <authorList>
            <person name="Gilroy R."/>
        </authorList>
    </citation>
    <scope>NUCLEOTIDE SEQUENCE</scope>
    <source>
        <strain evidence="1">ChiBcec21-2208</strain>
    </source>
</reference>
<protein>
    <submittedName>
        <fullName evidence="1">Uncharacterized protein</fullName>
    </submittedName>
</protein>
<proteinExistence type="predicted"/>
<name>A0A921LN23_9FIRM</name>
<dbReference type="AlphaFoldDB" id="A0A921LN23"/>
<dbReference type="EMBL" id="DYVE01000016">
    <property type="protein sequence ID" value="HJG27130.1"/>
    <property type="molecule type" value="Genomic_DNA"/>
</dbReference>
<accession>A0A921LN23</accession>